<protein>
    <submittedName>
        <fullName evidence="1">Uncharacterized protein</fullName>
    </submittedName>
</protein>
<evidence type="ECO:0000313" key="1">
    <source>
        <dbReference type="EMBL" id="CAH0380084.1"/>
    </source>
</evidence>
<gene>
    <name evidence="1" type="ORF">PECAL_6P17220</name>
</gene>
<comment type="caution">
    <text evidence="1">The sequence shown here is derived from an EMBL/GenBank/DDBJ whole genome shotgun (WGS) entry which is preliminary data.</text>
</comment>
<name>A0A8J2X4C5_9STRA</name>
<feature type="non-terminal residue" evidence="1">
    <location>
        <position position="1"/>
    </location>
</feature>
<dbReference type="AlphaFoldDB" id="A0A8J2X4C5"/>
<proteinExistence type="predicted"/>
<dbReference type="EMBL" id="CAKKNE010000006">
    <property type="protein sequence ID" value="CAH0380084.1"/>
    <property type="molecule type" value="Genomic_DNA"/>
</dbReference>
<dbReference type="Proteomes" id="UP000789595">
    <property type="component" value="Unassembled WGS sequence"/>
</dbReference>
<keyword evidence="2" id="KW-1185">Reference proteome</keyword>
<sequence>YRLLARDLAAARRHAHRADAREPPVHAVLAGAALAVLTVKFDRRPRRAHDVLEALVRERLDRPTTDRHGHGLLGRGAAGLGFVVEGLVLEGVVEEAIDWGERPSRRVRGHERGGGRCHHDEGGATHAGVCWGAAAGTSYSPWGFGPAFWRAQTSVFALEDTESWQRAFGGHALRATAVSGLGAGGGGLVCLLVSWLGPTMPEDRVCVNRAAQPRHRGARAAISARVNAKRTL</sequence>
<evidence type="ECO:0000313" key="2">
    <source>
        <dbReference type="Proteomes" id="UP000789595"/>
    </source>
</evidence>
<reference evidence="1" key="1">
    <citation type="submission" date="2021-11" db="EMBL/GenBank/DDBJ databases">
        <authorList>
            <consortium name="Genoscope - CEA"/>
            <person name="William W."/>
        </authorList>
    </citation>
    <scope>NUCLEOTIDE SEQUENCE</scope>
</reference>
<accession>A0A8J2X4C5</accession>
<organism evidence="1 2">
    <name type="scientific">Pelagomonas calceolata</name>
    <dbReference type="NCBI Taxonomy" id="35677"/>
    <lineage>
        <taxon>Eukaryota</taxon>
        <taxon>Sar</taxon>
        <taxon>Stramenopiles</taxon>
        <taxon>Ochrophyta</taxon>
        <taxon>Pelagophyceae</taxon>
        <taxon>Pelagomonadales</taxon>
        <taxon>Pelagomonadaceae</taxon>
        <taxon>Pelagomonas</taxon>
    </lineage>
</organism>